<gene>
    <name evidence="2" type="ORF">N7460_010046</name>
</gene>
<evidence type="ECO:0000256" key="1">
    <source>
        <dbReference type="SAM" id="MobiDB-lite"/>
    </source>
</evidence>
<protein>
    <submittedName>
        <fullName evidence="2">Uncharacterized protein</fullName>
    </submittedName>
</protein>
<dbReference type="Proteomes" id="UP001219568">
    <property type="component" value="Unassembled WGS sequence"/>
</dbReference>
<comment type="caution">
    <text evidence="2">The sequence shown here is derived from an EMBL/GenBank/DDBJ whole genome shotgun (WGS) entry which is preliminary data.</text>
</comment>
<feature type="compositionally biased region" description="Pro residues" evidence="1">
    <location>
        <begin position="51"/>
        <end position="73"/>
    </location>
</feature>
<keyword evidence="3" id="KW-1185">Reference proteome</keyword>
<evidence type="ECO:0000313" key="2">
    <source>
        <dbReference type="EMBL" id="KAJ6029780.1"/>
    </source>
</evidence>
<dbReference type="AlphaFoldDB" id="A0AAD6I2V5"/>
<accession>A0AAD6I2V5</accession>
<dbReference type="EMBL" id="JAQJZL010000014">
    <property type="protein sequence ID" value="KAJ6029780.1"/>
    <property type="molecule type" value="Genomic_DNA"/>
</dbReference>
<organism evidence="2 3">
    <name type="scientific">Penicillium canescens</name>
    <dbReference type="NCBI Taxonomy" id="5083"/>
    <lineage>
        <taxon>Eukaryota</taxon>
        <taxon>Fungi</taxon>
        <taxon>Dikarya</taxon>
        <taxon>Ascomycota</taxon>
        <taxon>Pezizomycotina</taxon>
        <taxon>Eurotiomycetes</taxon>
        <taxon>Eurotiomycetidae</taxon>
        <taxon>Eurotiales</taxon>
        <taxon>Aspergillaceae</taxon>
        <taxon>Penicillium</taxon>
    </lineage>
</organism>
<sequence length="109" mass="11789">MPPPSPPITPQPSGTCPCLLANWRVLTNPSMRSRGHLSVPRTPPRAARRPTPAPPPPRCPPLKPTPTVPPPSRQLPRPRQLATSPRWPRPGPHLGRDAPPEAFGPELGD</sequence>
<evidence type="ECO:0000313" key="3">
    <source>
        <dbReference type="Proteomes" id="UP001219568"/>
    </source>
</evidence>
<reference evidence="2" key="2">
    <citation type="submission" date="2023-01" db="EMBL/GenBank/DDBJ databases">
        <authorList>
            <person name="Petersen C."/>
        </authorList>
    </citation>
    <scope>NUCLEOTIDE SEQUENCE</scope>
    <source>
        <strain evidence="2">IBT 15450</strain>
    </source>
</reference>
<reference evidence="2" key="1">
    <citation type="journal article" date="2023" name="IMA Fungus">
        <title>Comparative genomic study of the Penicillium genus elucidates a diverse pangenome and 15 lateral gene transfer events.</title>
        <authorList>
            <person name="Petersen C."/>
            <person name="Sorensen T."/>
            <person name="Nielsen M.R."/>
            <person name="Sondergaard T.E."/>
            <person name="Sorensen J.L."/>
            <person name="Fitzpatrick D.A."/>
            <person name="Frisvad J.C."/>
            <person name="Nielsen K.L."/>
        </authorList>
    </citation>
    <scope>NUCLEOTIDE SEQUENCE</scope>
    <source>
        <strain evidence="2">IBT 15450</strain>
    </source>
</reference>
<feature type="region of interest" description="Disordered" evidence="1">
    <location>
        <begin position="28"/>
        <end position="109"/>
    </location>
</feature>
<proteinExistence type="predicted"/>
<name>A0AAD6I2V5_PENCN</name>